<keyword evidence="4" id="KW-0732">Signal</keyword>
<dbReference type="Pfam" id="PF00933">
    <property type="entry name" value="Glyco_hydro_3"/>
    <property type="match status" value="1"/>
</dbReference>
<dbReference type="InterPro" id="IPR036962">
    <property type="entry name" value="Glyco_hydro_3_N_sf"/>
</dbReference>
<dbReference type="PANTHER" id="PTHR30620:SF16">
    <property type="entry name" value="LYSOSOMAL BETA GLUCOSIDASE"/>
    <property type="match status" value="1"/>
</dbReference>
<dbReference type="SUPFAM" id="SSF52279">
    <property type="entry name" value="Beta-D-glucan exohydrolase, C-terminal domain"/>
    <property type="match status" value="1"/>
</dbReference>
<keyword evidence="10" id="KW-1185">Reference proteome</keyword>
<dbReference type="GO" id="GO:0009251">
    <property type="term" value="P:glucan catabolic process"/>
    <property type="evidence" value="ECO:0007669"/>
    <property type="project" value="TreeGrafter"/>
</dbReference>
<evidence type="ECO:0000256" key="4">
    <source>
        <dbReference type="ARBA" id="ARBA00022729"/>
    </source>
</evidence>
<proteinExistence type="inferred from homology"/>
<dbReference type="SUPFAM" id="SSF51445">
    <property type="entry name" value="(Trans)glycosidases"/>
    <property type="match status" value="1"/>
</dbReference>
<evidence type="ECO:0000256" key="1">
    <source>
        <dbReference type="ARBA" id="ARBA00000448"/>
    </source>
</evidence>
<dbReference type="PANTHER" id="PTHR30620">
    <property type="entry name" value="PERIPLASMIC BETA-GLUCOSIDASE-RELATED"/>
    <property type="match status" value="1"/>
</dbReference>
<dbReference type="FunFam" id="3.20.20.300:FF:000007">
    <property type="entry name" value="Lysosomal beta glucosidase"/>
    <property type="match status" value="1"/>
</dbReference>
<gene>
    <name evidence="9" type="ORF">Pfra01_001628200</name>
</gene>
<organism evidence="9 10">
    <name type="scientific">Phytophthora fragariaefolia</name>
    <dbReference type="NCBI Taxonomy" id="1490495"/>
    <lineage>
        <taxon>Eukaryota</taxon>
        <taxon>Sar</taxon>
        <taxon>Stramenopiles</taxon>
        <taxon>Oomycota</taxon>
        <taxon>Peronosporomycetes</taxon>
        <taxon>Peronosporales</taxon>
        <taxon>Peronosporaceae</taxon>
        <taxon>Phytophthora</taxon>
    </lineage>
</organism>
<dbReference type="Gene3D" id="2.60.40.10">
    <property type="entry name" value="Immunoglobulins"/>
    <property type="match status" value="1"/>
</dbReference>
<dbReference type="Pfam" id="PF14310">
    <property type="entry name" value="Fn3-like"/>
    <property type="match status" value="1"/>
</dbReference>
<dbReference type="AlphaFoldDB" id="A0A9W6XUN7"/>
<comment type="caution">
    <text evidence="9">The sequence shown here is derived from an EMBL/GenBank/DDBJ whole genome shotgun (WGS) entry which is preliminary data.</text>
</comment>
<protein>
    <recommendedName>
        <fullName evidence="3">beta-glucosidase</fullName>
        <ecNumber evidence="3">3.2.1.21</ecNumber>
    </recommendedName>
</protein>
<dbReference type="EMBL" id="BSXT01001819">
    <property type="protein sequence ID" value="GMF45455.1"/>
    <property type="molecule type" value="Genomic_DNA"/>
</dbReference>
<dbReference type="Gene3D" id="3.20.20.300">
    <property type="entry name" value="Glycoside hydrolase, family 3, N-terminal domain"/>
    <property type="match status" value="1"/>
</dbReference>
<dbReference type="GO" id="GO:0008422">
    <property type="term" value="F:beta-glucosidase activity"/>
    <property type="evidence" value="ECO:0007669"/>
    <property type="project" value="UniProtKB-EC"/>
</dbReference>
<evidence type="ECO:0000313" key="10">
    <source>
        <dbReference type="Proteomes" id="UP001165121"/>
    </source>
</evidence>
<dbReference type="InterPro" id="IPR036881">
    <property type="entry name" value="Glyco_hydro_3_C_sf"/>
</dbReference>
<dbReference type="FunFam" id="3.40.50.1700:FF:000006">
    <property type="entry name" value="Lysosomal beta glucosidase"/>
    <property type="match status" value="1"/>
</dbReference>
<keyword evidence="5" id="KW-0378">Hydrolase</keyword>
<evidence type="ECO:0000256" key="7">
    <source>
        <dbReference type="SAM" id="MobiDB-lite"/>
    </source>
</evidence>
<dbReference type="Pfam" id="PF01915">
    <property type="entry name" value="Glyco_hydro_3_C"/>
    <property type="match status" value="1"/>
</dbReference>
<dbReference type="EC" id="3.2.1.21" evidence="3"/>
<evidence type="ECO:0000256" key="6">
    <source>
        <dbReference type="ARBA" id="ARBA00023295"/>
    </source>
</evidence>
<evidence type="ECO:0000313" key="9">
    <source>
        <dbReference type="EMBL" id="GMF45455.1"/>
    </source>
</evidence>
<dbReference type="InterPro" id="IPR002772">
    <property type="entry name" value="Glyco_hydro_3_C"/>
</dbReference>
<dbReference type="Gene3D" id="3.40.50.1700">
    <property type="entry name" value="Glycoside hydrolase family 3 C-terminal domain"/>
    <property type="match status" value="1"/>
</dbReference>
<comment type="catalytic activity">
    <reaction evidence="1">
        <text>Hydrolysis of terminal, non-reducing beta-D-glucosyl residues with release of beta-D-glucose.</text>
        <dbReference type="EC" id="3.2.1.21"/>
    </reaction>
</comment>
<feature type="domain" description="Fibronectin type III-like" evidence="8">
    <location>
        <begin position="740"/>
        <end position="816"/>
    </location>
</feature>
<dbReference type="Proteomes" id="UP001165121">
    <property type="component" value="Unassembled WGS sequence"/>
</dbReference>
<evidence type="ECO:0000256" key="2">
    <source>
        <dbReference type="ARBA" id="ARBA00005336"/>
    </source>
</evidence>
<evidence type="ECO:0000256" key="3">
    <source>
        <dbReference type="ARBA" id="ARBA00012744"/>
    </source>
</evidence>
<comment type="similarity">
    <text evidence="2">Belongs to the glycosyl hydrolase 3 family.</text>
</comment>
<dbReference type="OrthoDB" id="416222at2759"/>
<accession>A0A9W6XUN7</accession>
<name>A0A9W6XUN7_9STRA</name>
<dbReference type="InterPro" id="IPR013783">
    <property type="entry name" value="Ig-like_fold"/>
</dbReference>
<dbReference type="InterPro" id="IPR001764">
    <property type="entry name" value="Glyco_hydro_3_N"/>
</dbReference>
<evidence type="ECO:0000259" key="8">
    <source>
        <dbReference type="SMART" id="SM01217"/>
    </source>
</evidence>
<dbReference type="InterPro" id="IPR051915">
    <property type="entry name" value="Cellulose_Degrad_GH3"/>
</dbReference>
<dbReference type="SMART" id="SM01217">
    <property type="entry name" value="Fn3_like"/>
    <property type="match status" value="1"/>
</dbReference>
<sequence length="867" mass="93910">MTSSMAKNGLSNKDIALFLPQLHADRKMIVVQAWTLLLWACSGASLGAAALPGAHELVYDPDTAVFGEVRKPEEPSDASNGVDIIDALLANMTIRQKAAQMTQMDIYSMMDSDERDPRKALRRDVVARYARAGVGSILNSPFAGGPVGGRTGWSASEWRSVIQQIHQIYKEEGAAVPMLYGVDTIHGATYVQGATLFGQPISAAASFNPELVYRMGAVAAKDTLSAGIPWIFSPVLGVAVQPKWSRVYETFGEDPLVSSVMGAALIKGLQSSGKVAACMKHFIGYSNVREGLDRADNVITDWELVNYFAPSFLAAVRAGVRTAMESYVSVNGVPVIASKKLLVDLLRHDMNFTGLLVSDYSEVDRMYSEHHLVPSVADAVRVTLQETSLDMNMSPDLQAFGGTIESLVAQGLVAENRLDESVRRILETKRDLGLLDTNYYDDFALDSIDGEVDVGSSADQGDALKLAQESVILLENRNGALPIDLDKTTSVFITGPVSDNKGFQCGGWSVFWQGSSDSTLFPNGATFKEAVQAKTGRRTQVEHLEVVNIDGAINPQDFQRGMQLATKSDYTLVVLGEHNYAEKTGDLLGSMALPAGQLWYLEELSKLNSTKVIVVLISGRPRLLEGAHDHADAVVLSMLPCEQGGQALADVVFGDVNPSARLPITYPARGTQLLPYFHRVNTRCQPYDECPVQWQFGHGLSYSKFEYSAIRLNATQVHATSGALEVEVTVTNRGTRPGKEVVLLFVAQKFRRASVPETKLLKAFKKIGPLEPGASQDVAFVLTPEHWSYYEPHVVGRGFQRRAEPGEFIVSLLPSSTDSSTLQAPRSLDDSAERSSQTTTRGTPGGIPAEISPAGSASISVTFTVVP</sequence>
<reference evidence="9" key="1">
    <citation type="submission" date="2023-04" db="EMBL/GenBank/DDBJ databases">
        <title>Phytophthora fragariaefolia NBRC 109709.</title>
        <authorList>
            <person name="Ichikawa N."/>
            <person name="Sato H."/>
            <person name="Tonouchi N."/>
        </authorList>
    </citation>
    <scope>NUCLEOTIDE SEQUENCE</scope>
    <source>
        <strain evidence="9">NBRC 109709</strain>
    </source>
</reference>
<feature type="region of interest" description="Disordered" evidence="7">
    <location>
        <begin position="817"/>
        <end position="853"/>
    </location>
</feature>
<dbReference type="InterPro" id="IPR026891">
    <property type="entry name" value="Fn3-like"/>
</dbReference>
<dbReference type="InterPro" id="IPR017853">
    <property type="entry name" value="GH"/>
</dbReference>
<evidence type="ECO:0000256" key="5">
    <source>
        <dbReference type="ARBA" id="ARBA00022801"/>
    </source>
</evidence>
<dbReference type="PRINTS" id="PR00133">
    <property type="entry name" value="GLHYDRLASE3"/>
</dbReference>
<keyword evidence="6" id="KW-0326">Glycosidase</keyword>